<dbReference type="EMBL" id="JAGTJS010000007">
    <property type="protein sequence ID" value="KAH7263987.1"/>
    <property type="molecule type" value="Genomic_DNA"/>
</dbReference>
<gene>
    <name evidence="2" type="ORF">B0J15DRAFT_463906</name>
</gene>
<evidence type="ECO:0000313" key="2">
    <source>
        <dbReference type="EMBL" id="KAH7263987.1"/>
    </source>
</evidence>
<evidence type="ECO:0000256" key="1">
    <source>
        <dbReference type="SAM" id="MobiDB-lite"/>
    </source>
</evidence>
<feature type="region of interest" description="Disordered" evidence="1">
    <location>
        <begin position="132"/>
        <end position="181"/>
    </location>
</feature>
<reference evidence="2" key="1">
    <citation type="journal article" date="2021" name="Nat. Commun.">
        <title>Genetic determinants of endophytism in the Arabidopsis root mycobiome.</title>
        <authorList>
            <person name="Mesny F."/>
            <person name="Miyauchi S."/>
            <person name="Thiergart T."/>
            <person name="Pickel B."/>
            <person name="Atanasova L."/>
            <person name="Karlsson M."/>
            <person name="Huettel B."/>
            <person name="Barry K.W."/>
            <person name="Haridas S."/>
            <person name="Chen C."/>
            <person name="Bauer D."/>
            <person name="Andreopoulos W."/>
            <person name="Pangilinan J."/>
            <person name="LaButti K."/>
            <person name="Riley R."/>
            <person name="Lipzen A."/>
            <person name="Clum A."/>
            <person name="Drula E."/>
            <person name="Henrissat B."/>
            <person name="Kohler A."/>
            <person name="Grigoriev I.V."/>
            <person name="Martin F.M."/>
            <person name="Hacquard S."/>
        </authorList>
    </citation>
    <scope>NUCLEOTIDE SEQUENCE</scope>
    <source>
        <strain evidence="2">FSSC 5 MPI-SDFR-AT-0091</strain>
    </source>
</reference>
<organism evidence="2 3">
    <name type="scientific">Fusarium solani</name>
    <name type="common">Filamentous fungus</name>
    <dbReference type="NCBI Taxonomy" id="169388"/>
    <lineage>
        <taxon>Eukaryota</taxon>
        <taxon>Fungi</taxon>
        <taxon>Dikarya</taxon>
        <taxon>Ascomycota</taxon>
        <taxon>Pezizomycotina</taxon>
        <taxon>Sordariomycetes</taxon>
        <taxon>Hypocreomycetidae</taxon>
        <taxon>Hypocreales</taxon>
        <taxon>Nectriaceae</taxon>
        <taxon>Fusarium</taxon>
        <taxon>Fusarium solani species complex</taxon>
    </lineage>
</organism>
<proteinExistence type="predicted"/>
<sequence length="217" mass="23198">MGSEYSSPASRILLVSSSTGGPGRKVLRPWTVARCPSHGYRPVVPWHCSPGLDMLASASRPLIWIRDLADARRHPWVGYLTLVTSGGASALGPLGPPHARPWACSRGFWCSSAHHPPAACRNAGAWVAVGRSHEPSRHISHTRPHAEHTPTRPRPPVPGNPSLIPACFQSLQTGSPSTTSVGQSWKERAVGLAPTPSCTRNAVGADVQRLGIARRLH</sequence>
<feature type="compositionally biased region" description="Polar residues" evidence="1">
    <location>
        <begin position="169"/>
        <end position="181"/>
    </location>
</feature>
<comment type="caution">
    <text evidence="2">The sequence shown here is derived from an EMBL/GenBank/DDBJ whole genome shotgun (WGS) entry which is preliminary data.</text>
</comment>
<protein>
    <submittedName>
        <fullName evidence="2">Uncharacterized protein</fullName>
    </submittedName>
</protein>
<name>A0A9P9HVF4_FUSSL</name>
<keyword evidence="3" id="KW-1185">Reference proteome</keyword>
<dbReference type="Proteomes" id="UP000736672">
    <property type="component" value="Unassembled WGS sequence"/>
</dbReference>
<evidence type="ECO:0000313" key="3">
    <source>
        <dbReference type="Proteomes" id="UP000736672"/>
    </source>
</evidence>
<accession>A0A9P9HVF4</accession>
<dbReference type="AlphaFoldDB" id="A0A9P9HVF4"/>